<feature type="coiled-coil region" evidence="1">
    <location>
        <begin position="96"/>
        <end position="123"/>
    </location>
</feature>
<gene>
    <name evidence="3" type="ORF">DAY19_10235</name>
</gene>
<dbReference type="RefSeq" id="WP_115362046.1">
    <property type="nucleotide sequence ID" value="NZ_QDKL01000002.1"/>
</dbReference>
<evidence type="ECO:0000256" key="2">
    <source>
        <dbReference type="SAM" id="SignalP"/>
    </source>
</evidence>
<organism evidence="3 4">
    <name type="scientific">Halobacteriovorax vibrionivorans</name>
    <dbReference type="NCBI Taxonomy" id="2152716"/>
    <lineage>
        <taxon>Bacteria</taxon>
        <taxon>Pseudomonadati</taxon>
        <taxon>Bdellovibrionota</taxon>
        <taxon>Bacteriovoracia</taxon>
        <taxon>Bacteriovoracales</taxon>
        <taxon>Halobacteriovoraceae</taxon>
        <taxon>Halobacteriovorax</taxon>
    </lineage>
</organism>
<keyword evidence="1" id="KW-0175">Coiled coil</keyword>
<evidence type="ECO:0000256" key="1">
    <source>
        <dbReference type="SAM" id="Coils"/>
    </source>
</evidence>
<dbReference type="EMBL" id="QDKL01000002">
    <property type="protein sequence ID" value="RZF22050.1"/>
    <property type="molecule type" value="Genomic_DNA"/>
</dbReference>
<accession>A0ABY0IHJ2</accession>
<evidence type="ECO:0000313" key="4">
    <source>
        <dbReference type="Proteomes" id="UP000443582"/>
    </source>
</evidence>
<protein>
    <submittedName>
        <fullName evidence="3">Uncharacterized protein</fullName>
    </submittedName>
</protein>
<evidence type="ECO:0000313" key="3">
    <source>
        <dbReference type="EMBL" id="RZF22050.1"/>
    </source>
</evidence>
<feature type="chain" id="PRO_5045974048" evidence="2">
    <location>
        <begin position="23"/>
        <end position="701"/>
    </location>
</feature>
<reference evidence="4" key="1">
    <citation type="journal article" date="2019" name="Int. J. Syst. Evol. Microbiol.">
        <title>Halobacteriovorax valvorus sp. nov., a novel prokaryotic predator isolated from coastal seawater of China.</title>
        <authorList>
            <person name="Chen M.-X."/>
        </authorList>
    </citation>
    <scope>NUCLEOTIDE SEQUENCE [LARGE SCALE GENOMIC DNA]</scope>
    <source>
        <strain evidence="4">BL9</strain>
    </source>
</reference>
<feature type="coiled-coil region" evidence="1">
    <location>
        <begin position="257"/>
        <end position="287"/>
    </location>
</feature>
<dbReference type="Proteomes" id="UP000443582">
    <property type="component" value="Unassembled WGS sequence"/>
</dbReference>
<keyword evidence="2" id="KW-0732">Signal</keyword>
<name>A0ABY0IHJ2_9BACT</name>
<comment type="caution">
    <text evidence="3">The sequence shown here is derived from an EMBL/GenBank/DDBJ whole genome shotgun (WGS) entry which is preliminary data.</text>
</comment>
<keyword evidence="4" id="KW-1185">Reference proteome</keyword>
<sequence>MKRVMSGVLSVLILSTSVSAHASDFESYVRTIKNAKLDSQLEAEIKDVVSRNKLPLTRPEFCPLNNTRSYEQALTSLKNIVTVFKDDCFDGNESLIGNLIDSSNELETELNKLKEEQGKETTDVIPSSEEVTVDGIPVAQVINGVNTLFSNNSCSSLERTPFLERSADIIQTFSQFGLYSPSGITVAYGGLAVASILRFVSNIFNDRFEFENEEDINTFVKLNCAYYDVRNQVKALEIFDIDTQRHYTDRELSKALVAQIKKDYEALVKAKENVEAEFEKIKSAEVNKIDAEVEKLISGLYEKMKTPLTDLPGKSARYQQAEVLGELAFSKDLLEEYLDSYISESKGADRFLNILFKQKLSLLDNPMALMEMSVKDFNKEFLADMASSFNRVLKNISAKREKARSIFDDTYIISLGDENITVKEYKELLKSEDLKKREKRITDALAAISDVDNRLAAIIAKKEYSSEDSKDGDLREIIKSLDIIRNHVYGKYGREFVDKMRSMAEDQNKNFNDKYKDLEKHYNISKSGESDDLGEDRKLNACVDVQTTREVWVYAQKLSELGYDFLATNNDIFGDADNKDRRKIKSHNDSAILARRIITARNYLKKISMQRELGRSEVEIEGETYSLEVADNVARTINFYGKELTLEEAQEYLDDKFGHKGLRADRLGQIMMEIVNNRDRTVGLQKFYKKNKCSNLTTITR</sequence>
<feature type="signal peptide" evidence="2">
    <location>
        <begin position="1"/>
        <end position="22"/>
    </location>
</feature>
<proteinExistence type="predicted"/>